<dbReference type="InterPro" id="IPR021109">
    <property type="entry name" value="Peptidase_aspartic_dom_sf"/>
</dbReference>
<accession>A0ABD1QZP7</accession>
<organism evidence="2 3">
    <name type="scientific">Abeliophyllum distichum</name>
    <dbReference type="NCBI Taxonomy" id="126358"/>
    <lineage>
        <taxon>Eukaryota</taxon>
        <taxon>Viridiplantae</taxon>
        <taxon>Streptophyta</taxon>
        <taxon>Embryophyta</taxon>
        <taxon>Tracheophyta</taxon>
        <taxon>Spermatophyta</taxon>
        <taxon>Magnoliopsida</taxon>
        <taxon>eudicotyledons</taxon>
        <taxon>Gunneridae</taxon>
        <taxon>Pentapetalae</taxon>
        <taxon>asterids</taxon>
        <taxon>lamiids</taxon>
        <taxon>Lamiales</taxon>
        <taxon>Oleaceae</taxon>
        <taxon>Forsythieae</taxon>
        <taxon>Abeliophyllum</taxon>
    </lineage>
</organism>
<feature type="region of interest" description="Disordered" evidence="1">
    <location>
        <begin position="1"/>
        <end position="25"/>
    </location>
</feature>
<dbReference type="PANTHER" id="PTHR33240">
    <property type="entry name" value="OS08G0508500 PROTEIN"/>
    <property type="match status" value="1"/>
</dbReference>
<comment type="caution">
    <text evidence="2">The sequence shown here is derived from an EMBL/GenBank/DDBJ whole genome shotgun (WGS) entry which is preliminary data.</text>
</comment>
<dbReference type="AlphaFoldDB" id="A0ABD1QZP7"/>
<reference evidence="3" key="1">
    <citation type="submission" date="2024-07" db="EMBL/GenBank/DDBJ databases">
        <title>Two chromosome-level genome assemblies of Korean endemic species Abeliophyllum distichum and Forsythia ovata (Oleaceae).</title>
        <authorList>
            <person name="Jang H."/>
        </authorList>
    </citation>
    <scope>NUCLEOTIDE SEQUENCE [LARGE SCALE GENOMIC DNA]</scope>
</reference>
<feature type="compositionally biased region" description="Basic and acidic residues" evidence="1">
    <location>
        <begin position="51"/>
        <end position="77"/>
    </location>
</feature>
<dbReference type="CDD" id="cd00303">
    <property type="entry name" value="retropepsin_like"/>
    <property type="match status" value="1"/>
</dbReference>
<gene>
    <name evidence="2" type="ORF">Adt_34614</name>
</gene>
<dbReference type="EMBL" id="JBFOLK010000010">
    <property type="protein sequence ID" value="KAL2481648.1"/>
    <property type="molecule type" value="Genomic_DNA"/>
</dbReference>
<sequence>MSAVVTAMMNGTRSHPFKMSLSKNPPDTMHELLRRGDKYVDAEEAFFITKGMKDRKEPESNKRKDRDEQRPREDRGKQKMIHPGPNRPSTENEAHNTPLLTSRANILMEIRNMKELVWPKKMWAPPHRRDETKYCKFHRDHGHDTEECQQLKEEMERLIKRGQLSKFVKADKEKEKRLNIVNNRPLVLKFGQNITFNDDDLEGVTCPHDDALVIVADIADFDVKRVLVDNGSAADVMSWEVFLGLKISPSKIKPVTTPLHGFGGATVIPEGTIELPITLGTYPASVVIMTNFLLVKAPMAYNAIYGRPLLNAARAVVSTHHQVMKFPTSRGVGCVRGDQQASRRCYVDSISIKNTVMMLDLEWPNGRIEPLELTEDVIIAKYQVLKIMPALDWGGRDINGKQMGRPWNAEHLKKYYQ</sequence>
<dbReference type="PANTHER" id="PTHR33240:SF15">
    <property type="entry name" value="GAG-PRO-LIKE PROTEIN"/>
    <property type="match status" value="1"/>
</dbReference>
<evidence type="ECO:0000256" key="1">
    <source>
        <dbReference type="SAM" id="MobiDB-lite"/>
    </source>
</evidence>
<name>A0ABD1QZP7_9LAMI</name>
<evidence type="ECO:0000313" key="3">
    <source>
        <dbReference type="Proteomes" id="UP001604336"/>
    </source>
</evidence>
<protein>
    <submittedName>
        <fullName evidence="2">RNase H domain-containing protein</fullName>
    </submittedName>
</protein>
<dbReference type="Proteomes" id="UP001604336">
    <property type="component" value="Unassembled WGS sequence"/>
</dbReference>
<dbReference type="Gene3D" id="2.40.70.10">
    <property type="entry name" value="Acid Proteases"/>
    <property type="match status" value="1"/>
</dbReference>
<evidence type="ECO:0000313" key="2">
    <source>
        <dbReference type="EMBL" id="KAL2481648.1"/>
    </source>
</evidence>
<proteinExistence type="predicted"/>
<feature type="region of interest" description="Disordered" evidence="1">
    <location>
        <begin position="50"/>
        <end position="98"/>
    </location>
</feature>
<keyword evidence="3" id="KW-1185">Reference proteome</keyword>